<dbReference type="GO" id="GO:0005886">
    <property type="term" value="C:plasma membrane"/>
    <property type="evidence" value="ECO:0007669"/>
    <property type="project" value="UniProtKB-SubCell"/>
</dbReference>
<evidence type="ECO:0000313" key="9">
    <source>
        <dbReference type="EMBL" id="BBI98770.1"/>
    </source>
</evidence>
<evidence type="ECO:0000256" key="6">
    <source>
        <dbReference type="ARBA" id="ARBA00037937"/>
    </source>
</evidence>
<accession>A0AAN1SXL2</accession>
<dbReference type="Pfam" id="PF04347">
    <property type="entry name" value="FliO"/>
    <property type="match status" value="1"/>
</dbReference>
<sequence>MRDVFRTSIAAVALAIPTLAAAVDGTRPAYTPPPPAVSSGSIVQIIFSLLLVLAAIVLVAWLLKRMNMVQQGQGNQLKVLGGVAIGQRERIVLVEVNDTWLVVGVGPNQIRTLHSLQKPEGGSVNNAPDDAQLAGNKFAAVLSSALNSLSSGKRNAP</sequence>
<dbReference type="InterPro" id="IPR022781">
    <property type="entry name" value="Flagellar_biosynth_FliO"/>
</dbReference>
<evidence type="ECO:0000256" key="8">
    <source>
        <dbReference type="SAM" id="SignalP"/>
    </source>
</evidence>
<dbReference type="NCBIfam" id="TIGR03500">
    <property type="entry name" value="FliO_TIGR"/>
    <property type="match status" value="1"/>
</dbReference>
<keyword evidence="10" id="KW-1185">Reference proteome</keyword>
<keyword evidence="8" id="KW-0732">Signal</keyword>
<protein>
    <recommendedName>
        <fullName evidence="7">Flagellar protein</fullName>
    </recommendedName>
</protein>
<dbReference type="PANTHER" id="PTHR38766:SF1">
    <property type="entry name" value="FLAGELLAR PROTEIN FLIO"/>
    <property type="match status" value="1"/>
</dbReference>
<evidence type="ECO:0000256" key="3">
    <source>
        <dbReference type="ARBA" id="ARBA00022989"/>
    </source>
</evidence>
<keyword evidence="3 7" id="KW-1133">Transmembrane helix</keyword>
<feature type="signal peptide" evidence="8">
    <location>
        <begin position="1"/>
        <end position="22"/>
    </location>
</feature>
<keyword evidence="4 7" id="KW-0472">Membrane</keyword>
<keyword evidence="2 7" id="KW-0812">Transmembrane</keyword>
<feature type="transmembrane region" description="Helical" evidence="7">
    <location>
        <begin position="41"/>
        <end position="63"/>
    </location>
</feature>
<organism evidence="9 10">
    <name type="scientific">Ferrigenium kumadai</name>
    <dbReference type="NCBI Taxonomy" id="1682490"/>
    <lineage>
        <taxon>Bacteria</taxon>
        <taxon>Pseudomonadati</taxon>
        <taxon>Pseudomonadota</taxon>
        <taxon>Betaproteobacteria</taxon>
        <taxon>Nitrosomonadales</taxon>
        <taxon>Gallionellaceae</taxon>
        <taxon>Ferrigenium</taxon>
    </lineage>
</organism>
<name>A0AAN1SXL2_9PROT</name>
<dbReference type="Proteomes" id="UP001319121">
    <property type="component" value="Chromosome"/>
</dbReference>
<evidence type="ECO:0000313" key="10">
    <source>
        <dbReference type="Proteomes" id="UP001319121"/>
    </source>
</evidence>
<dbReference type="EMBL" id="AP019536">
    <property type="protein sequence ID" value="BBI98770.1"/>
    <property type="molecule type" value="Genomic_DNA"/>
</dbReference>
<comment type="subcellular location">
    <subcellularLocation>
        <location evidence="7">Cell membrane</location>
    </subcellularLocation>
    <subcellularLocation>
        <location evidence="7">Bacterial flagellum basal body</location>
    </subcellularLocation>
</comment>
<evidence type="ECO:0000256" key="7">
    <source>
        <dbReference type="RuleBase" id="RU362064"/>
    </source>
</evidence>
<keyword evidence="1 7" id="KW-1003">Cell membrane</keyword>
<dbReference type="GO" id="GO:0044781">
    <property type="term" value="P:bacterial-type flagellum organization"/>
    <property type="evidence" value="ECO:0007669"/>
    <property type="project" value="UniProtKB-UniRule"/>
</dbReference>
<proteinExistence type="inferred from homology"/>
<comment type="similarity">
    <text evidence="6 7">Belongs to the FliO/MopB family.</text>
</comment>
<evidence type="ECO:0000256" key="4">
    <source>
        <dbReference type="ARBA" id="ARBA00023136"/>
    </source>
</evidence>
<evidence type="ECO:0000256" key="1">
    <source>
        <dbReference type="ARBA" id="ARBA00022475"/>
    </source>
</evidence>
<feature type="chain" id="PRO_5042843063" description="Flagellar protein" evidence="8">
    <location>
        <begin position="23"/>
        <end position="157"/>
    </location>
</feature>
<dbReference type="InterPro" id="IPR052205">
    <property type="entry name" value="FliO/MopB"/>
</dbReference>
<evidence type="ECO:0000256" key="2">
    <source>
        <dbReference type="ARBA" id="ARBA00022692"/>
    </source>
</evidence>
<dbReference type="PANTHER" id="PTHR38766">
    <property type="entry name" value="FLAGELLAR PROTEIN FLIO"/>
    <property type="match status" value="1"/>
</dbReference>
<dbReference type="KEGG" id="fku:FGKAn22_04630"/>
<keyword evidence="5 7" id="KW-0975">Bacterial flagellum</keyword>
<dbReference type="AlphaFoldDB" id="A0AAN1SXL2"/>
<dbReference type="GO" id="GO:0009425">
    <property type="term" value="C:bacterial-type flagellum basal body"/>
    <property type="evidence" value="ECO:0007669"/>
    <property type="project" value="UniProtKB-SubCell"/>
</dbReference>
<reference evidence="9 10" key="1">
    <citation type="submission" date="2019-03" db="EMBL/GenBank/DDBJ databases">
        <title>Complete genome sequence of Ferrigenium kumadai strain An22, a microaerophilic iron-oxidizing bacterium isolated from a paddy field soil.</title>
        <authorList>
            <person name="Watanabe T."/>
            <person name="Asakawa S."/>
        </authorList>
    </citation>
    <scope>NUCLEOTIDE SEQUENCE [LARGE SCALE GENOMIC DNA]</scope>
    <source>
        <strain evidence="9 10">An22</strain>
    </source>
</reference>
<gene>
    <name evidence="9" type="ORF">FGKAn22_04630</name>
</gene>
<dbReference type="RefSeq" id="WP_212786384.1">
    <property type="nucleotide sequence ID" value="NZ_AP019536.1"/>
</dbReference>
<evidence type="ECO:0000256" key="5">
    <source>
        <dbReference type="ARBA" id="ARBA00023143"/>
    </source>
</evidence>